<accession>A0A9R0SP87</accession>
<dbReference type="InterPro" id="IPR050382">
    <property type="entry name" value="MFS_Na/Anion_cotransporter"/>
</dbReference>
<keyword evidence="4 5" id="KW-0472">Membrane</keyword>
<evidence type="ECO:0000256" key="2">
    <source>
        <dbReference type="ARBA" id="ARBA00022692"/>
    </source>
</evidence>
<keyword evidence="3 5" id="KW-1133">Transmembrane helix</keyword>
<dbReference type="SUPFAM" id="SSF103473">
    <property type="entry name" value="MFS general substrate transporter"/>
    <property type="match status" value="1"/>
</dbReference>
<keyword evidence="7" id="KW-1185">Reference proteome</keyword>
<evidence type="ECO:0000256" key="1">
    <source>
        <dbReference type="ARBA" id="ARBA00004141"/>
    </source>
</evidence>
<reference evidence="6 7" key="1">
    <citation type="submission" date="2017-09" db="EMBL/GenBank/DDBJ databases">
        <authorList>
            <consortium name="International Durum Wheat Genome Sequencing Consortium (IDWGSC)"/>
            <person name="Milanesi L."/>
        </authorList>
    </citation>
    <scope>NUCLEOTIDE SEQUENCE [LARGE SCALE GENOMIC DNA]</scope>
    <source>
        <strain evidence="7">cv. Svevo</strain>
    </source>
</reference>
<gene>
    <name evidence="6" type="ORF">TRITD_4Av1G247890</name>
</gene>
<name>A0A9R0SP87_TRITD</name>
<evidence type="ECO:0000313" key="7">
    <source>
        <dbReference type="Proteomes" id="UP000324705"/>
    </source>
</evidence>
<dbReference type="Proteomes" id="UP000324705">
    <property type="component" value="Chromosome 4A"/>
</dbReference>
<dbReference type="Gramene" id="TRITD4Av1G247890.2">
    <property type="protein sequence ID" value="TRITD4Av1G247890.2"/>
    <property type="gene ID" value="TRITD4Av1G247890"/>
</dbReference>
<dbReference type="Gene3D" id="1.20.1250.20">
    <property type="entry name" value="MFS general substrate transporter like domains"/>
    <property type="match status" value="1"/>
</dbReference>
<evidence type="ECO:0000256" key="3">
    <source>
        <dbReference type="ARBA" id="ARBA00022989"/>
    </source>
</evidence>
<dbReference type="GO" id="GO:0009536">
    <property type="term" value="C:plastid"/>
    <property type="evidence" value="ECO:0007669"/>
    <property type="project" value="TreeGrafter"/>
</dbReference>
<comment type="subcellular location">
    <subcellularLocation>
        <location evidence="1">Membrane</location>
        <topology evidence="1">Multi-pass membrane protein</topology>
    </subcellularLocation>
</comment>
<protein>
    <submittedName>
        <fullName evidence="6">Uncharacterized protein</fullName>
    </submittedName>
</protein>
<dbReference type="GO" id="GO:0005315">
    <property type="term" value="F:phosphate transmembrane transporter activity"/>
    <property type="evidence" value="ECO:0007669"/>
    <property type="project" value="TreeGrafter"/>
</dbReference>
<dbReference type="PANTHER" id="PTHR11662">
    <property type="entry name" value="SOLUTE CARRIER FAMILY 17"/>
    <property type="match status" value="1"/>
</dbReference>
<sequence>MQGYFVLLSWMPVYFKMVYNVNLKQAAWFSAIPWGVMALSGYVAGASADFMIKTGLSIGRVRKIMQSIGFIGPGVSLLCLRFAQTPSVAAVIMTAALGMNSCSQAGDFCNIQVTTVHLSSYDIISTQCLFFFRISSSTNNLNVFPLFSIRTLPLNTLDPYMVCSQAFLIASVDNKIHILLH</sequence>
<evidence type="ECO:0000256" key="5">
    <source>
        <dbReference type="SAM" id="Phobius"/>
    </source>
</evidence>
<dbReference type="GO" id="GO:0016020">
    <property type="term" value="C:membrane"/>
    <property type="evidence" value="ECO:0007669"/>
    <property type="project" value="UniProtKB-SubCell"/>
</dbReference>
<dbReference type="InterPro" id="IPR036259">
    <property type="entry name" value="MFS_trans_sf"/>
</dbReference>
<keyword evidence="2 5" id="KW-0812">Transmembrane</keyword>
<evidence type="ECO:0000313" key="6">
    <source>
        <dbReference type="EMBL" id="VAH98840.1"/>
    </source>
</evidence>
<organism evidence="6 7">
    <name type="scientific">Triticum turgidum subsp. durum</name>
    <name type="common">Durum wheat</name>
    <name type="synonym">Triticum durum</name>
    <dbReference type="NCBI Taxonomy" id="4567"/>
    <lineage>
        <taxon>Eukaryota</taxon>
        <taxon>Viridiplantae</taxon>
        <taxon>Streptophyta</taxon>
        <taxon>Embryophyta</taxon>
        <taxon>Tracheophyta</taxon>
        <taxon>Spermatophyta</taxon>
        <taxon>Magnoliopsida</taxon>
        <taxon>Liliopsida</taxon>
        <taxon>Poales</taxon>
        <taxon>Poaceae</taxon>
        <taxon>BOP clade</taxon>
        <taxon>Pooideae</taxon>
        <taxon>Triticodae</taxon>
        <taxon>Triticeae</taxon>
        <taxon>Triticinae</taxon>
        <taxon>Triticum</taxon>
    </lineage>
</organism>
<dbReference type="PANTHER" id="PTHR11662:SF399">
    <property type="entry name" value="FI19708P1-RELATED"/>
    <property type="match status" value="1"/>
</dbReference>
<proteinExistence type="predicted"/>
<evidence type="ECO:0000256" key="4">
    <source>
        <dbReference type="ARBA" id="ARBA00023136"/>
    </source>
</evidence>
<dbReference type="EMBL" id="LT934117">
    <property type="protein sequence ID" value="VAH98840.1"/>
    <property type="molecule type" value="Genomic_DNA"/>
</dbReference>
<feature type="transmembrane region" description="Helical" evidence="5">
    <location>
        <begin position="26"/>
        <end position="52"/>
    </location>
</feature>
<dbReference type="AlphaFoldDB" id="A0A9R0SP87"/>
<feature type="transmembrane region" description="Helical" evidence="5">
    <location>
        <begin position="64"/>
        <end position="83"/>
    </location>
</feature>